<dbReference type="InterPro" id="IPR001810">
    <property type="entry name" value="F-box_dom"/>
</dbReference>
<dbReference type="VEuPathDB" id="FungiDB:BLGHR1_13010"/>
<dbReference type="GO" id="GO:0003677">
    <property type="term" value="F:DNA binding"/>
    <property type="evidence" value="ECO:0007669"/>
    <property type="project" value="InterPro"/>
</dbReference>
<gene>
    <name evidence="2" type="ORF">BLGHR1_13010</name>
</gene>
<evidence type="ECO:0000259" key="1">
    <source>
        <dbReference type="PROSITE" id="PS50181"/>
    </source>
</evidence>
<evidence type="ECO:0000313" key="2">
    <source>
        <dbReference type="EMBL" id="SZF02232.1"/>
    </source>
</evidence>
<dbReference type="InterPro" id="IPR036047">
    <property type="entry name" value="F-box-like_dom_sf"/>
</dbReference>
<dbReference type="Proteomes" id="UP000275772">
    <property type="component" value="Unassembled WGS sequence"/>
</dbReference>
<dbReference type="InterPro" id="IPR036623">
    <property type="entry name" value="Hemimethylated_DNA-bd_sf"/>
</dbReference>
<proteinExistence type="predicted"/>
<protein>
    <recommendedName>
        <fullName evidence="1">F-box domain-containing protein</fullName>
    </recommendedName>
</protein>
<reference evidence="2 3" key="1">
    <citation type="submission" date="2017-11" db="EMBL/GenBank/DDBJ databases">
        <authorList>
            <person name="Kracher B."/>
        </authorList>
    </citation>
    <scope>NUCLEOTIDE SEQUENCE [LARGE SCALE GENOMIC DNA]</scope>
    <source>
        <strain evidence="2 3">RACE1</strain>
    </source>
</reference>
<accession>A0A383USJ5</accession>
<dbReference type="AlphaFoldDB" id="A0A383USJ5"/>
<dbReference type="PANTHER" id="PTHR31350">
    <property type="entry name" value="SI:DKEY-261L7.2"/>
    <property type="match status" value="1"/>
</dbReference>
<dbReference type="EMBL" id="UNSH01000042">
    <property type="protein sequence ID" value="SZF02232.1"/>
    <property type="molecule type" value="Genomic_DNA"/>
</dbReference>
<feature type="domain" description="F-box" evidence="1">
    <location>
        <begin position="16"/>
        <end position="62"/>
    </location>
</feature>
<organism evidence="2 3">
    <name type="scientific">Blumeria hordei</name>
    <name type="common">Barley powdery mildew</name>
    <name type="synonym">Blumeria graminis f. sp. hordei</name>
    <dbReference type="NCBI Taxonomy" id="2867405"/>
    <lineage>
        <taxon>Eukaryota</taxon>
        <taxon>Fungi</taxon>
        <taxon>Dikarya</taxon>
        <taxon>Ascomycota</taxon>
        <taxon>Pezizomycotina</taxon>
        <taxon>Leotiomycetes</taxon>
        <taxon>Erysiphales</taxon>
        <taxon>Erysiphaceae</taxon>
        <taxon>Blumeria</taxon>
    </lineage>
</organism>
<dbReference type="SUPFAM" id="SSF81383">
    <property type="entry name" value="F-box domain"/>
    <property type="match status" value="1"/>
</dbReference>
<sequence length="610" mass="70544">MASNTAGKFNIETEKLKSFYGLPDELIQQILFYCMPNDILYVQRVCKKLYRLGGEPLLWRHHCLVDFDHWDAKHKICEKFNEPSEKINWKILYKYRNHVDVKTTKVFESILHSQVDRISKYQTIADFGYDAKDTLLRHCHENKIADDTLSRRYYAKSVLDFLHRCKALEVWQGILDGENIPLEVAIGSFDMFTIHDEPGDLYAISEVFENLAEKLRLQCPGIQKLPTRTKAKALNSFFKKLSLTEQISSSPYLDLKNYYIGTGLNKPGHPLSSLTCVIIYCALGKKIGLDARVCNIPGSSYAMIFPNPDESLGPPYSDEEELENNIIYLDPNRFMEEISITTLRQTLSGLGLPPKKDSEYLTELGVSSVIQHMSRCILASVSLHRTRDGKNLIRRFLPATQAEFHSDMKNAYYSALWANIMFINHLKHQADKLKQRRLIRILLDEYISKYPMDGSLIEKHILPLHDNSQDPEFSRIKTTLNFVRTSDKTPKRTKLCRSNFKNVKYKVGQVFSHKRYRYIAVITGWDSEVRESNGIDPISQSYPLSQDCNRHVYLALAEDTSIRYVSEENIEIIEPEQPLSLMSQAGKYFKRWDAETHTFISGIKDEYPED</sequence>
<dbReference type="InterPro" id="IPR011722">
    <property type="entry name" value="Hemimethylated_DNA-bd_dom"/>
</dbReference>
<name>A0A383USJ5_BLUHO</name>
<dbReference type="Gene3D" id="2.30.30.390">
    <property type="entry name" value="Hemimethylated DNA-binding domain"/>
    <property type="match status" value="1"/>
</dbReference>
<dbReference type="Pfam" id="PF08755">
    <property type="entry name" value="YccV-like"/>
    <property type="match status" value="1"/>
</dbReference>
<evidence type="ECO:0000313" key="3">
    <source>
        <dbReference type="Proteomes" id="UP000275772"/>
    </source>
</evidence>
<dbReference type="SUPFAM" id="SSF141255">
    <property type="entry name" value="YccV-like"/>
    <property type="match status" value="1"/>
</dbReference>
<dbReference type="Gene3D" id="1.20.1280.50">
    <property type="match status" value="1"/>
</dbReference>
<dbReference type="PANTHER" id="PTHR31350:SF27">
    <property type="entry name" value="HEMIMETHYLATED DNA-BINDING DOMAIN-CONTAINING PROTEIN"/>
    <property type="match status" value="1"/>
</dbReference>
<dbReference type="Pfam" id="PF12937">
    <property type="entry name" value="F-box-like"/>
    <property type="match status" value="1"/>
</dbReference>
<dbReference type="SMART" id="SM00256">
    <property type="entry name" value="FBOX"/>
    <property type="match status" value="1"/>
</dbReference>
<dbReference type="SMART" id="SM00992">
    <property type="entry name" value="YccV-like"/>
    <property type="match status" value="1"/>
</dbReference>
<dbReference type="PROSITE" id="PS50181">
    <property type="entry name" value="FBOX"/>
    <property type="match status" value="1"/>
</dbReference>